<dbReference type="Gene3D" id="1.10.287.470">
    <property type="entry name" value="Helix hairpin bin"/>
    <property type="match status" value="1"/>
</dbReference>
<feature type="domain" description="Multidrug resistance protein MdtA-like C-terminal permuted SH3" evidence="7">
    <location>
        <begin position="318"/>
        <end position="368"/>
    </location>
</feature>
<dbReference type="GO" id="GO:1990281">
    <property type="term" value="C:efflux pump complex"/>
    <property type="evidence" value="ECO:0007669"/>
    <property type="project" value="TreeGrafter"/>
</dbReference>
<dbReference type="Proteomes" id="UP000060699">
    <property type="component" value="Chromosome"/>
</dbReference>
<comment type="similarity">
    <text evidence="2">Belongs to the membrane fusion protein (MFP) (TC 8.A.1) family.</text>
</comment>
<dbReference type="RefSeq" id="WP_058934012.1">
    <property type="nucleotide sequence ID" value="NZ_CP013729.1"/>
</dbReference>
<comment type="subcellular location">
    <subcellularLocation>
        <location evidence="1">Cell envelope</location>
    </subcellularLocation>
</comment>
<dbReference type="STRING" id="76731.RD2015_1076"/>
<gene>
    <name evidence="8" type="ORF">RD2015_1076</name>
</gene>
<dbReference type="PANTHER" id="PTHR30469:SF37">
    <property type="entry name" value="RAGD PROTEIN"/>
    <property type="match status" value="1"/>
</dbReference>
<feature type="domain" description="Multidrug resistance protein MdtA-like alpha-helical hairpin" evidence="4">
    <location>
        <begin position="115"/>
        <end position="177"/>
    </location>
</feature>
<evidence type="ECO:0000259" key="5">
    <source>
        <dbReference type="Pfam" id="PF25917"/>
    </source>
</evidence>
<sequence precursor="true">MRTDAPSTPRLRVAAAVAAALAVIIVGSGLWACQSSAEQLKTAAAERGQPTVNLIAPKPLTQEALELPARIEAWSRAPIYARVSGYLKRWQADIGTPVKAGQLLAEIETPDLDQQLAQARAELNTARSNAALAASTAKRWQSLLESDSVSRQEVEERSGDLAAKQSTVNALQANVERIQALKQFTRLTAPFDGIVTARNTDVGALINVGGSPGSELFVVSDVRRLRVYVNVPQRQVTRVQSGAKAQLTVPERPGQTFDATVESLSRSINTGTGAMLVQLVVDNTRGELLPGGFATVRFVGSAAKPSADPAPTSALGLPPGAVIINKAGVQVATVDAQNRVQLRKVTIARDLGTVLEIATGLTAQDRVIENPPDGLANGDVVRVNTEAATPAAKGRS</sequence>
<dbReference type="Pfam" id="PF25917">
    <property type="entry name" value="BSH_RND"/>
    <property type="match status" value="1"/>
</dbReference>
<protein>
    <submittedName>
        <fullName evidence="8">RND efflux pump, membrane fusion protein, CzcB subfamily</fullName>
    </submittedName>
</protein>
<dbReference type="Pfam" id="PF25967">
    <property type="entry name" value="RND-MFP_C"/>
    <property type="match status" value="1"/>
</dbReference>
<dbReference type="KEGG" id="rdp:RD2015_1076"/>
<dbReference type="PANTHER" id="PTHR30469">
    <property type="entry name" value="MULTIDRUG RESISTANCE PROTEIN MDTA"/>
    <property type="match status" value="1"/>
</dbReference>
<evidence type="ECO:0000256" key="1">
    <source>
        <dbReference type="ARBA" id="ARBA00004196"/>
    </source>
</evidence>
<dbReference type="NCBIfam" id="TIGR01730">
    <property type="entry name" value="RND_mfp"/>
    <property type="match status" value="1"/>
</dbReference>
<organism evidence="8 9">
    <name type="scientific">Roseateles depolymerans</name>
    <dbReference type="NCBI Taxonomy" id="76731"/>
    <lineage>
        <taxon>Bacteria</taxon>
        <taxon>Pseudomonadati</taxon>
        <taxon>Pseudomonadota</taxon>
        <taxon>Betaproteobacteria</taxon>
        <taxon>Burkholderiales</taxon>
        <taxon>Sphaerotilaceae</taxon>
        <taxon>Roseateles</taxon>
    </lineage>
</organism>
<evidence type="ECO:0000313" key="9">
    <source>
        <dbReference type="Proteomes" id="UP000060699"/>
    </source>
</evidence>
<dbReference type="PATRIC" id="fig|76731.3.peg.1096"/>
<evidence type="ECO:0000256" key="3">
    <source>
        <dbReference type="ARBA" id="ARBA00022448"/>
    </source>
</evidence>
<dbReference type="InterPro" id="IPR006143">
    <property type="entry name" value="RND_pump_MFP"/>
</dbReference>
<proteinExistence type="inferred from homology"/>
<dbReference type="EMBL" id="CP013729">
    <property type="protein sequence ID" value="ALV05569.1"/>
    <property type="molecule type" value="Genomic_DNA"/>
</dbReference>
<dbReference type="FunFam" id="2.40.30.170:FF:000010">
    <property type="entry name" value="Efflux RND transporter periplasmic adaptor subunit"/>
    <property type="match status" value="1"/>
</dbReference>
<dbReference type="AlphaFoldDB" id="A0A0U2TZH8"/>
<dbReference type="Pfam" id="PF25876">
    <property type="entry name" value="HH_MFP_RND"/>
    <property type="match status" value="1"/>
</dbReference>
<feature type="domain" description="CusB-like beta-barrel" evidence="6">
    <location>
        <begin position="228"/>
        <end position="300"/>
    </location>
</feature>
<dbReference type="InterPro" id="IPR058792">
    <property type="entry name" value="Beta-barrel_RND_2"/>
</dbReference>
<dbReference type="Gene3D" id="2.40.30.170">
    <property type="match status" value="1"/>
</dbReference>
<dbReference type="InterPro" id="IPR058627">
    <property type="entry name" value="MdtA-like_C"/>
</dbReference>
<dbReference type="InterPro" id="IPR058625">
    <property type="entry name" value="MdtA-like_BSH"/>
</dbReference>
<evidence type="ECO:0000256" key="2">
    <source>
        <dbReference type="ARBA" id="ARBA00009477"/>
    </source>
</evidence>
<dbReference type="SUPFAM" id="SSF111369">
    <property type="entry name" value="HlyD-like secretion proteins"/>
    <property type="match status" value="1"/>
</dbReference>
<evidence type="ECO:0000259" key="6">
    <source>
        <dbReference type="Pfam" id="PF25954"/>
    </source>
</evidence>
<dbReference type="Gene3D" id="2.40.50.100">
    <property type="match status" value="1"/>
</dbReference>
<evidence type="ECO:0000259" key="4">
    <source>
        <dbReference type="Pfam" id="PF25876"/>
    </source>
</evidence>
<evidence type="ECO:0000259" key="7">
    <source>
        <dbReference type="Pfam" id="PF25967"/>
    </source>
</evidence>
<reference evidence="8 9" key="1">
    <citation type="submission" date="2015-12" db="EMBL/GenBank/DDBJ databases">
        <title>Complete genome of Roseateles depolymerans KCTC 42856.</title>
        <authorList>
            <person name="Kim K.M."/>
        </authorList>
    </citation>
    <scope>NUCLEOTIDE SEQUENCE [LARGE SCALE GENOMIC DNA]</scope>
    <source>
        <strain evidence="8 9">KCTC 42856</strain>
    </source>
</reference>
<dbReference type="GO" id="GO:0015562">
    <property type="term" value="F:efflux transmembrane transporter activity"/>
    <property type="evidence" value="ECO:0007669"/>
    <property type="project" value="TreeGrafter"/>
</dbReference>
<dbReference type="Gene3D" id="2.40.420.20">
    <property type="match status" value="1"/>
</dbReference>
<keyword evidence="3" id="KW-0813">Transport</keyword>
<name>A0A0U2TZH8_9BURK</name>
<accession>A0A0U2TZH8</accession>
<feature type="domain" description="Multidrug resistance protein MdtA-like barrel-sandwich hybrid" evidence="5">
    <location>
        <begin position="77"/>
        <end position="209"/>
    </location>
</feature>
<evidence type="ECO:0000313" key="8">
    <source>
        <dbReference type="EMBL" id="ALV05569.1"/>
    </source>
</evidence>
<dbReference type="InterPro" id="IPR058624">
    <property type="entry name" value="MdtA-like_HH"/>
</dbReference>
<keyword evidence="9" id="KW-1185">Reference proteome</keyword>
<dbReference type="Pfam" id="PF25954">
    <property type="entry name" value="Beta-barrel_RND_2"/>
    <property type="match status" value="1"/>
</dbReference>